<protein>
    <submittedName>
        <fullName evidence="1">Uncharacterized protein</fullName>
    </submittedName>
</protein>
<accession>A0A2X3KD74</accession>
<name>A0A2X3KD74_CLOPF</name>
<dbReference type="Proteomes" id="UP000250234">
    <property type="component" value="Unassembled WGS sequence"/>
</dbReference>
<reference evidence="1 2" key="1">
    <citation type="submission" date="2018-06" db="EMBL/GenBank/DDBJ databases">
        <authorList>
            <consortium name="Pathogen Informatics"/>
            <person name="Doyle S."/>
        </authorList>
    </citation>
    <scope>NUCLEOTIDE SEQUENCE [LARGE SCALE GENOMIC DNA]</scope>
    <source>
        <strain evidence="1 2">NCTC8081</strain>
    </source>
</reference>
<dbReference type="EMBL" id="UAWO01000006">
    <property type="protein sequence ID" value="SQC85430.1"/>
    <property type="molecule type" value="Genomic_DNA"/>
</dbReference>
<evidence type="ECO:0000313" key="2">
    <source>
        <dbReference type="Proteomes" id="UP000250234"/>
    </source>
</evidence>
<evidence type="ECO:0000313" key="1">
    <source>
        <dbReference type="EMBL" id="SQC85430.1"/>
    </source>
</evidence>
<dbReference type="AlphaFoldDB" id="A0A2X3KD74"/>
<organism evidence="1 2">
    <name type="scientific">Clostridium perfringens</name>
    <dbReference type="NCBI Taxonomy" id="1502"/>
    <lineage>
        <taxon>Bacteria</taxon>
        <taxon>Bacillati</taxon>
        <taxon>Bacillota</taxon>
        <taxon>Clostridia</taxon>
        <taxon>Eubacteriales</taxon>
        <taxon>Clostridiaceae</taxon>
        <taxon>Clostridium</taxon>
    </lineage>
</organism>
<proteinExistence type="predicted"/>
<gene>
    <name evidence="1" type="ORF">NCTC8081_03223</name>
</gene>
<dbReference type="RefSeq" id="WP_111946604.1">
    <property type="nucleotide sequence ID" value="NZ_CATNYA010000031.1"/>
</dbReference>
<sequence>MKKSDLENGMIIEWNDNFNELGVIIGDSIRYKNGYDELSILDENLRYKKDKKDYISAIYKVKEKCCSLLNIFKKENLELIWKRPREIDWSKVPKWTKVQVKFPGEIEWENYLFTDYLPNNVFKFHVAGFKDDEFTGYEATRHQVEYCRIHESVEIKEEWYKEC</sequence>